<evidence type="ECO:0000313" key="3">
    <source>
        <dbReference type="EMBL" id="CAL1607252.1"/>
    </source>
</evidence>
<sequence length="112" mass="11771">MQTARSSLSALTQLCLCLSLCVEGGRQRCGSELMVDLVFVCGDRGVHIGPRTGAAVRGPVPEEAAGDPGGPWKPTERGIQEDTEALSTQTLSPQKNSPQDFQGASLFGPCQL</sequence>
<dbReference type="InterPro" id="IPR036438">
    <property type="entry name" value="Insulin-like_sf"/>
</dbReference>
<reference evidence="3 4" key="1">
    <citation type="submission" date="2024-04" db="EMBL/GenBank/DDBJ databases">
        <authorList>
            <person name="Waldvogel A.-M."/>
            <person name="Schoenle A."/>
        </authorList>
    </citation>
    <scope>NUCLEOTIDE SEQUENCE [LARGE SCALE GENOMIC DNA]</scope>
</reference>
<protein>
    <submittedName>
        <fullName evidence="3">Uncharacterized protein</fullName>
    </submittedName>
</protein>
<dbReference type="EMBL" id="OZ035827">
    <property type="protein sequence ID" value="CAL1607252.1"/>
    <property type="molecule type" value="Genomic_DNA"/>
</dbReference>
<dbReference type="AlphaFoldDB" id="A0AAV2M1P7"/>
<feature type="compositionally biased region" description="Polar residues" evidence="1">
    <location>
        <begin position="85"/>
        <end position="102"/>
    </location>
</feature>
<accession>A0AAV2M1P7</accession>
<evidence type="ECO:0000313" key="4">
    <source>
        <dbReference type="Proteomes" id="UP001497482"/>
    </source>
</evidence>
<feature type="signal peptide" evidence="2">
    <location>
        <begin position="1"/>
        <end position="24"/>
    </location>
</feature>
<proteinExistence type="predicted"/>
<organism evidence="3 4">
    <name type="scientific">Knipowitschia caucasica</name>
    <name type="common">Caucasian dwarf goby</name>
    <name type="synonym">Pomatoschistus caucasicus</name>
    <dbReference type="NCBI Taxonomy" id="637954"/>
    <lineage>
        <taxon>Eukaryota</taxon>
        <taxon>Metazoa</taxon>
        <taxon>Chordata</taxon>
        <taxon>Craniata</taxon>
        <taxon>Vertebrata</taxon>
        <taxon>Euteleostomi</taxon>
        <taxon>Actinopterygii</taxon>
        <taxon>Neopterygii</taxon>
        <taxon>Teleostei</taxon>
        <taxon>Neoteleostei</taxon>
        <taxon>Acanthomorphata</taxon>
        <taxon>Gobiaria</taxon>
        <taxon>Gobiiformes</taxon>
        <taxon>Gobioidei</taxon>
        <taxon>Gobiidae</taxon>
        <taxon>Gobiinae</taxon>
        <taxon>Knipowitschia</taxon>
    </lineage>
</organism>
<dbReference type="Proteomes" id="UP001497482">
    <property type="component" value="Chromosome 5"/>
</dbReference>
<dbReference type="SUPFAM" id="SSF56994">
    <property type="entry name" value="Insulin-like"/>
    <property type="match status" value="1"/>
</dbReference>
<feature type="region of interest" description="Disordered" evidence="1">
    <location>
        <begin position="51"/>
        <end position="112"/>
    </location>
</feature>
<keyword evidence="4" id="KW-1185">Reference proteome</keyword>
<name>A0AAV2M1P7_KNICA</name>
<evidence type="ECO:0000256" key="1">
    <source>
        <dbReference type="SAM" id="MobiDB-lite"/>
    </source>
</evidence>
<feature type="chain" id="PRO_5043999359" evidence="2">
    <location>
        <begin position="25"/>
        <end position="112"/>
    </location>
</feature>
<gene>
    <name evidence="3" type="ORF">KC01_LOCUS34314</name>
</gene>
<keyword evidence="2" id="KW-0732">Signal</keyword>
<evidence type="ECO:0000256" key="2">
    <source>
        <dbReference type="SAM" id="SignalP"/>
    </source>
</evidence>